<dbReference type="CDD" id="cd07033">
    <property type="entry name" value="TPP_PYR_DXS_TK_like"/>
    <property type="match status" value="1"/>
</dbReference>
<dbReference type="Pfam" id="PF02780">
    <property type="entry name" value="Transketolase_C"/>
    <property type="match status" value="1"/>
</dbReference>
<evidence type="ECO:0000313" key="6">
    <source>
        <dbReference type="Proteomes" id="UP000467214"/>
    </source>
</evidence>
<dbReference type="InterPro" id="IPR051157">
    <property type="entry name" value="PDH/Transketolase"/>
</dbReference>
<comment type="cofactor">
    <cofactor evidence="1">
        <name>thiamine diphosphate</name>
        <dbReference type="ChEBI" id="CHEBI:58937"/>
    </cofactor>
</comment>
<comment type="caution">
    <text evidence="5">The sequence shown here is derived from an EMBL/GenBank/DDBJ whole genome shotgun (WGS) entry which is preliminary data.</text>
</comment>
<gene>
    <name evidence="5" type="ORF">GQF02_11775</name>
</gene>
<evidence type="ECO:0000313" key="5">
    <source>
        <dbReference type="EMBL" id="MXR37651.1"/>
    </source>
</evidence>
<dbReference type="RefSeq" id="WP_160797371.1">
    <property type="nucleotide sequence ID" value="NZ_WSSB01000010.1"/>
</dbReference>
<dbReference type="Proteomes" id="UP000467214">
    <property type="component" value="Unassembled WGS sequence"/>
</dbReference>
<dbReference type="PANTHER" id="PTHR43825:SF1">
    <property type="entry name" value="TRANSKETOLASE-LIKE PYRIMIDINE-BINDING DOMAIN-CONTAINING PROTEIN"/>
    <property type="match status" value="1"/>
</dbReference>
<dbReference type="InterPro" id="IPR029061">
    <property type="entry name" value="THDP-binding"/>
</dbReference>
<dbReference type="Gene3D" id="3.40.50.970">
    <property type="match status" value="1"/>
</dbReference>
<dbReference type="InterPro" id="IPR033248">
    <property type="entry name" value="Transketolase_C"/>
</dbReference>
<dbReference type="SUPFAM" id="SSF52518">
    <property type="entry name" value="Thiamin diphosphate-binding fold (THDP-binding)"/>
    <property type="match status" value="1"/>
</dbReference>
<dbReference type="InterPro" id="IPR005475">
    <property type="entry name" value="Transketolase-like_Pyr-bd"/>
</dbReference>
<accession>A0A845BSW5</accession>
<proteinExistence type="inferred from homology"/>
<dbReference type="FunFam" id="3.40.50.970:FF:000129">
    <property type="entry name" value="Transketolase"/>
    <property type="match status" value="1"/>
</dbReference>
<dbReference type="AlphaFoldDB" id="A0A845BSW5"/>
<dbReference type="Pfam" id="PF02779">
    <property type="entry name" value="Transket_pyr"/>
    <property type="match status" value="1"/>
</dbReference>
<feature type="domain" description="Transketolase-like pyrimidine-binding" evidence="4">
    <location>
        <begin position="1"/>
        <end position="164"/>
    </location>
</feature>
<evidence type="ECO:0000259" key="4">
    <source>
        <dbReference type="SMART" id="SM00861"/>
    </source>
</evidence>
<evidence type="ECO:0000256" key="1">
    <source>
        <dbReference type="ARBA" id="ARBA00001964"/>
    </source>
</evidence>
<keyword evidence="6" id="KW-1185">Reference proteome</keyword>
<protein>
    <submittedName>
        <fullName evidence="5">Transketolase</fullName>
    </submittedName>
</protein>
<evidence type="ECO:0000256" key="3">
    <source>
        <dbReference type="ARBA" id="ARBA00023052"/>
    </source>
</evidence>
<comment type="similarity">
    <text evidence="2">Belongs to the transketolase family.</text>
</comment>
<dbReference type="SMART" id="SM00861">
    <property type="entry name" value="Transket_pyr"/>
    <property type="match status" value="1"/>
</dbReference>
<dbReference type="SUPFAM" id="SSF52922">
    <property type="entry name" value="TK C-terminal domain-like"/>
    <property type="match status" value="1"/>
</dbReference>
<sequence>MREAFSNALVRLALADPKVLLLTGDHGYALFDEFRKRCPSQYINAGIAEQNMVGMAAGLARVGFRPFVYGLAAFVPIRTLEQIKLDIAHDHLPVVLLGDGAGFVYSHLGTSHQSTEDIACTRAIPGLEVLSPADRFEMTACMDYAYAANGSVYLRMGKSDRGDVHTSPIDALQPGSLLKVRDGRADRPGLIATGSMVRTAVDIAQEQNLTVWSAPTIKPLLIDDVCAAARASTGLVTLEEHSLLGGLGAAITEITSEHLPTRVLRIGVPDQFSKHCGTYDYLLNEHRLDSTTVARRIYEFVA</sequence>
<evidence type="ECO:0000256" key="2">
    <source>
        <dbReference type="ARBA" id="ARBA00007131"/>
    </source>
</evidence>
<name>A0A845BSW5_9NEIS</name>
<dbReference type="EMBL" id="WSSB01000010">
    <property type="protein sequence ID" value="MXR37651.1"/>
    <property type="molecule type" value="Genomic_DNA"/>
</dbReference>
<dbReference type="InterPro" id="IPR009014">
    <property type="entry name" value="Transketo_C/PFOR_II"/>
</dbReference>
<dbReference type="Gene3D" id="3.40.50.920">
    <property type="match status" value="1"/>
</dbReference>
<keyword evidence="3" id="KW-0786">Thiamine pyrophosphate</keyword>
<organism evidence="5 6">
    <name type="scientific">Craterilacuibacter sinensis</name>
    <dbReference type="NCBI Taxonomy" id="2686017"/>
    <lineage>
        <taxon>Bacteria</taxon>
        <taxon>Pseudomonadati</taxon>
        <taxon>Pseudomonadota</taxon>
        <taxon>Betaproteobacteria</taxon>
        <taxon>Neisseriales</taxon>
        <taxon>Neisseriaceae</taxon>
        <taxon>Craterilacuibacter</taxon>
    </lineage>
</organism>
<reference evidence="5 6" key="1">
    <citation type="submission" date="2019-12" db="EMBL/GenBank/DDBJ databases">
        <title>Neisseriaceae gen. nov. sp. Genome sequencing and assembly.</title>
        <authorList>
            <person name="Liu Z."/>
            <person name="Li A."/>
        </authorList>
    </citation>
    <scope>NUCLEOTIDE SEQUENCE [LARGE SCALE GENOMIC DNA]</scope>
    <source>
        <strain evidence="5 6">B2N2-7</strain>
    </source>
</reference>
<dbReference type="PANTHER" id="PTHR43825">
    <property type="entry name" value="PYRUVATE DEHYDROGENASE E1 COMPONENT"/>
    <property type="match status" value="1"/>
</dbReference>